<evidence type="ECO:0000259" key="8">
    <source>
        <dbReference type="Pfam" id="PF13359"/>
    </source>
</evidence>
<dbReference type="Proteomes" id="UP000694843">
    <property type="component" value="Unplaced"/>
</dbReference>
<dbReference type="GeneID" id="108668212"/>
<feature type="domain" description="DDE Tnp4" evidence="8">
    <location>
        <begin position="291"/>
        <end position="455"/>
    </location>
</feature>
<keyword evidence="4" id="KW-0540">Nuclease</keyword>
<dbReference type="PANTHER" id="PTHR22930:SF269">
    <property type="entry name" value="NUCLEASE HARBI1-LIKE PROTEIN"/>
    <property type="match status" value="1"/>
</dbReference>
<dbReference type="PANTHER" id="PTHR22930">
    <property type="match status" value="1"/>
</dbReference>
<dbReference type="OMA" id="ADANCKF"/>
<evidence type="ECO:0000256" key="5">
    <source>
        <dbReference type="ARBA" id="ARBA00022723"/>
    </source>
</evidence>
<gene>
    <name evidence="10" type="primary">LOC108668212</name>
</gene>
<dbReference type="GO" id="GO:0046872">
    <property type="term" value="F:metal ion binding"/>
    <property type="evidence" value="ECO:0007669"/>
    <property type="project" value="UniProtKB-KW"/>
</dbReference>
<evidence type="ECO:0000256" key="4">
    <source>
        <dbReference type="ARBA" id="ARBA00022722"/>
    </source>
</evidence>
<organism evidence="9 10">
    <name type="scientific">Hyalella azteca</name>
    <name type="common">Amphipod</name>
    <dbReference type="NCBI Taxonomy" id="294128"/>
    <lineage>
        <taxon>Eukaryota</taxon>
        <taxon>Metazoa</taxon>
        <taxon>Ecdysozoa</taxon>
        <taxon>Arthropoda</taxon>
        <taxon>Crustacea</taxon>
        <taxon>Multicrustacea</taxon>
        <taxon>Malacostraca</taxon>
        <taxon>Eumalacostraca</taxon>
        <taxon>Peracarida</taxon>
        <taxon>Amphipoda</taxon>
        <taxon>Senticaudata</taxon>
        <taxon>Talitrida</taxon>
        <taxon>Talitroidea</taxon>
        <taxon>Hyalellidae</taxon>
        <taxon>Hyalella</taxon>
    </lineage>
</organism>
<sequence length="513" mass="58748">MASNTKECPVHSYVRSDESLEHNLPLMPACAIKVESKALDMDTPNPVIQVPEIYIKQEPENENSDVTVKEEPFPYGSQKDADVSALASAAGDAGCKRRACRDSIREPPEPQERQVYRARTYMMESSSSDEDYLLLDSILPKVKRKRMPVHDINRRRKDLGEYHHLFRDLKNDKSRFFAYARMTQETFNYILKRVEHRLVKQWCNLHQQPIQPEERLIITLRYLATGASFHTLSFSFRVGVSTVSKIVSETVGALWEELHEQHMPVPTKECFRKIAEDFYKIWNFPNCIGSIDDKHIRVKCPSNSGSMYYNYKQFYSIVLQAVADANYKFVFIDIGGFGKQSDGGTFQASELSEALKYRNLDIPEPAFLPNTAVKVPYVLVGDEAYPLMPFLLKPYGGHNLTIEDITFNQCLSRCRKTIECAFGIIFSKWRLLATCIDTKVEVIDSIVKCICVLHNTIIDKEGIEHHLTETVNSGIEEQNPVHQVGRLANDAVDVREIFKNFLLNNPLLHMPQT</sequence>
<evidence type="ECO:0000256" key="2">
    <source>
        <dbReference type="ARBA" id="ARBA00004123"/>
    </source>
</evidence>
<protein>
    <submittedName>
        <fullName evidence="10">Protein ALP1-like isoform X1</fullName>
    </submittedName>
</protein>
<dbReference type="Pfam" id="PF13359">
    <property type="entry name" value="DDE_Tnp_4"/>
    <property type="match status" value="1"/>
</dbReference>
<keyword evidence="7" id="KW-0539">Nucleus</keyword>
<dbReference type="InterPro" id="IPR027806">
    <property type="entry name" value="HARBI1_dom"/>
</dbReference>
<comment type="subcellular location">
    <subcellularLocation>
        <location evidence="2">Nucleus</location>
    </subcellularLocation>
</comment>
<dbReference type="OrthoDB" id="5971912at2759"/>
<keyword evidence="9" id="KW-1185">Reference proteome</keyword>
<evidence type="ECO:0000313" key="9">
    <source>
        <dbReference type="Proteomes" id="UP000694843"/>
    </source>
</evidence>
<keyword evidence="6" id="KW-0378">Hydrolase</keyword>
<dbReference type="AlphaFoldDB" id="A0A8B7NB99"/>
<dbReference type="KEGG" id="hazt:108668212"/>
<evidence type="ECO:0000256" key="3">
    <source>
        <dbReference type="ARBA" id="ARBA00006958"/>
    </source>
</evidence>
<name>A0A8B7NB99_HYAAZ</name>
<evidence type="ECO:0000256" key="7">
    <source>
        <dbReference type="ARBA" id="ARBA00023242"/>
    </source>
</evidence>
<dbReference type="InterPro" id="IPR045249">
    <property type="entry name" value="HARBI1-like"/>
</dbReference>
<dbReference type="GO" id="GO:0005634">
    <property type="term" value="C:nucleus"/>
    <property type="evidence" value="ECO:0007669"/>
    <property type="project" value="UniProtKB-SubCell"/>
</dbReference>
<evidence type="ECO:0000256" key="6">
    <source>
        <dbReference type="ARBA" id="ARBA00022801"/>
    </source>
</evidence>
<dbReference type="RefSeq" id="XP_018010873.1">
    <property type="nucleotide sequence ID" value="XM_018155384.2"/>
</dbReference>
<dbReference type="GO" id="GO:0016787">
    <property type="term" value="F:hydrolase activity"/>
    <property type="evidence" value="ECO:0007669"/>
    <property type="project" value="UniProtKB-KW"/>
</dbReference>
<proteinExistence type="inferred from homology"/>
<accession>A0A8B7NB99</accession>
<comment type="cofactor">
    <cofactor evidence="1">
        <name>a divalent metal cation</name>
        <dbReference type="ChEBI" id="CHEBI:60240"/>
    </cofactor>
</comment>
<dbReference type="GO" id="GO:0004518">
    <property type="term" value="F:nuclease activity"/>
    <property type="evidence" value="ECO:0007669"/>
    <property type="project" value="UniProtKB-KW"/>
</dbReference>
<reference evidence="10" key="1">
    <citation type="submission" date="2025-08" db="UniProtKB">
        <authorList>
            <consortium name="RefSeq"/>
        </authorList>
    </citation>
    <scope>IDENTIFICATION</scope>
    <source>
        <tissue evidence="10">Whole organism</tissue>
    </source>
</reference>
<keyword evidence="5" id="KW-0479">Metal-binding</keyword>
<evidence type="ECO:0000256" key="1">
    <source>
        <dbReference type="ARBA" id="ARBA00001968"/>
    </source>
</evidence>
<comment type="similarity">
    <text evidence="3">Belongs to the HARBI1 family.</text>
</comment>
<evidence type="ECO:0000313" key="10">
    <source>
        <dbReference type="RefSeq" id="XP_018010873.1"/>
    </source>
</evidence>